<dbReference type="AlphaFoldDB" id="D9PWP3"/>
<dbReference type="PaxDb" id="79929-MTBMA_c10470"/>
<gene>
    <name evidence="1" type="ordered locus">MTBMA_c10470</name>
</gene>
<proteinExistence type="predicted"/>
<evidence type="ECO:0000313" key="1">
    <source>
        <dbReference type="EMBL" id="ADL58641.1"/>
    </source>
</evidence>
<dbReference type="STRING" id="79929.MTBMA_c10470"/>
<keyword evidence="2" id="KW-1185">Reference proteome</keyword>
<dbReference type="Proteomes" id="UP000000345">
    <property type="component" value="Chromosome"/>
</dbReference>
<reference key="1">
    <citation type="submission" date="2009-08" db="EMBL/GenBank/DDBJ databases">
        <title>The genome sequence of Methanothermobacter marburgensis.</title>
        <authorList>
            <person name="Kaster A."/>
            <person name="Seedorf H."/>
            <person name="Goenrich M."/>
            <person name="Wiezer A."/>
            <person name="Liesegang H."/>
            <person name="Thauer R."/>
            <person name="Gottschalk G."/>
        </authorList>
    </citation>
    <scope>NUCLEOTIDE SEQUENCE</scope>
    <source>
        <strain>Marburg</strain>
    </source>
</reference>
<reference evidence="1 2" key="2">
    <citation type="journal article" date="2010" name="J. Bacteriol.">
        <title>Complete genome sequence of Methanothermobacter marburgensis, a methanoarchaeon model organism.</title>
        <authorList>
            <person name="Liesegang H."/>
            <person name="Kaster A.K."/>
            <person name="Wiezer A."/>
            <person name="Goenrich M."/>
            <person name="Wollherr A."/>
            <person name="Seedorf H."/>
            <person name="Gottschalk G."/>
            <person name="Thauer R.K."/>
        </authorList>
    </citation>
    <scope>NUCLEOTIDE SEQUENCE [LARGE SCALE GENOMIC DNA]</scope>
    <source>
        <strain evidence="2">ATCC BAA-927 / DSM 2133 / JCM 14651 / NBRC 100331 / OCM 82 / Marburg</strain>
    </source>
</reference>
<dbReference type="RefSeq" id="WP_013295864.1">
    <property type="nucleotide sequence ID" value="NC_014408.1"/>
</dbReference>
<accession>D9PWP3</accession>
<dbReference type="OrthoDB" id="82384at2157"/>
<name>D9PWP3_METTM</name>
<dbReference type="EMBL" id="CP001710">
    <property type="protein sequence ID" value="ADL58641.1"/>
    <property type="molecule type" value="Genomic_DNA"/>
</dbReference>
<evidence type="ECO:0000313" key="2">
    <source>
        <dbReference type="Proteomes" id="UP000000345"/>
    </source>
</evidence>
<dbReference type="GeneID" id="9704755"/>
<protein>
    <submittedName>
        <fullName evidence="1">Uncharacterized protein</fullName>
    </submittedName>
</protein>
<dbReference type="KEGG" id="mmg:MTBMA_c10470"/>
<dbReference type="GeneID" id="43707343"/>
<dbReference type="PROSITE" id="PS51257">
    <property type="entry name" value="PROKAR_LIPOPROTEIN"/>
    <property type="match status" value="1"/>
</dbReference>
<sequence length="173" mass="19012">MKGQIMLIAVILSVFFMGCTSAEENNTTANITSETQPSVEPLATGINLSVDPTSLNLGTVDPDGIEREYYTATNVSIITRRGTLVVYLMASGDLISINNSSNTIPLSNLKYSIKYESPYGPIEVPKRSFTTSYYMIWTYTGRVSVVIPVNYYITVPLYTDPGTYTVTITYVAV</sequence>
<dbReference type="HOGENOM" id="CLU_1544231_0_0_2"/>
<organism evidence="1 2">
    <name type="scientific">Methanothermobacter marburgensis (strain ATCC BAA-927 / DSM 2133 / JCM 14651 / NBRC 100331 / OCM 82 / Marburg)</name>
    <name type="common">Methanobacterium thermoautotrophicum</name>
    <dbReference type="NCBI Taxonomy" id="79929"/>
    <lineage>
        <taxon>Archaea</taxon>
        <taxon>Methanobacteriati</taxon>
        <taxon>Methanobacteriota</taxon>
        <taxon>Methanomada group</taxon>
        <taxon>Methanobacteria</taxon>
        <taxon>Methanobacteriales</taxon>
        <taxon>Methanobacteriaceae</taxon>
        <taxon>Methanothermobacter</taxon>
    </lineage>
</organism>